<organism evidence="7 8">
    <name type="scientific">Lientehia hominis</name>
    <dbReference type="NCBI Taxonomy" id="2897778"/>
    <lineage>
        <taxon>Bacteria</taxon>
        <taxon>Bacillati</taxon>
        <taxon>Bacillota</taxon>
        <taxon>Clostridia</taxon>
        <taxon>Lachnospirales</taxon>
        <taxon>Lachnospiraceae</taxon>
        <taxon>Lientehia</taxon>
    </lineage>
</organism>
<evidence type="ECO:0000256" key="4">
    <source>
        <dbReference type="ARBA" id="ARBA00022807"/>
    </source>
</evidence>
<dbReference type="Pfam" id="PF04327">
    <property type="entry name" value="Peptidase_Prp"/>
    <property type="match status" value="1"/>
</dbReference>
<dbReference type="RefSeq" id="WP_231061037.1">
    <property type="nucleotide sequence ID" value="NZ_JAJNOR010000001.1"/>
</dbReference>
<keyword evidence="4" id="KW-0788">Thiol protease</keyword>
<sequence>MKTMITVKVKIDSDGRYRGFEVKGHAGFAPAGEDVVCAAVSVLTQNTINAIESFTKDDISYSADDGYLECSLPGTVSEESKLLLNTLMLGLESIEESYRTDKKGNQLICILTEEV</sequence>
<dbReference type="SUPFAM" id="SSF118010">
    <property type="entry name" value="TM1457-like"/>
    <property type="match status" value="1"/>
</dbReference>
<dbReference type="Gene3D" id="3.30.70.1490">
    <property type="entry name" value="Cysteine protease Prp"/>
    <property type="match status" value="1"/>
</dbReference>
<dbReference type="PANTHER" id="PTHR39178:SF1">
    <property type="entry name" value="RIBOSOMAL-PROCESSING CYSTEINE PROTEASE PRP"/>
    <property type="match status" value="1"/>
</dbReference>
<evidence type="ECO:0000313" key="8">
    <source>
        <dbReference type="Proteomes" id="UP001299265"/>
    </source>
</evidence>
<proteinExistence type="inferred from homology"/>
<evidence type="ECO:0000256" key="1">
    <source>
        <dbReference type="ARBA" id="ARBA00022517"/>
    </source>
</evidence>
<keyword evidence="3" id="KW-0378">Hydrolase</keyword>
<protein>
    <recommendedName>
        <fullName evidence="6">Ribosomal processing cysteine protease Prp</fullName>
    </recommendedName>
</protein>
<reference evidence="7 8" key="1">
    <citation type="submission" date="2021-11" db="EMBL/GenBank/DDBJ databases">
        <title>Lacrimispora sp. nov. NSJ-141 isolated from human feces.</title>
        <authorList>
            <person name="Abdugheni R."/>
        </authorList>
    </citation>
    <scope>NUCLEOTIDE SEQUENCE [LARGE SCALE GENOMIC DNA]</scope>
    <source>
        <strain evidence="7 8">NSJ-141</strain>
    </source>
</reference>
<comment type="caution">
    <text evidence="7">The sequence shown here is derived from an EMBL/GenBank/DDBJ whole genome shotgun (WGS) entry which is preliminary data.</text>
</comment>
<evidence type="ECO:0000256" key="2">
    <source>
        <dbReference type="ARBA" id="ARBA00022670"/>
    </source>
</evidence>
<keyword evidence="8" id="KW-1185">Reference proteome</keyword>
<dbReference type="Proteomes" id="UP001299265">
    <property type="component" value="Unassembled WGS sequence"/>
</dbReference>
<keyword evidence="2 7" id="KW-0645">Protease</keyword>
<dbReference type="GO" id="GO:0006508">
    <property type="term" value="P:proteolysis"/>
    <property type="evidence" value="ECO:0007669"/>
    <property type="project" value="UniProtKB-KW"/>
</dbReference>
<evidence type="ECO:0000256" key="5">
    <source>
        <dbReference type="ARBA" id="ARBA00044503"/>
    </source>
</evidence>
<evidence type="ECO:0000256" key="6">
    <source>
        <dbReference type="ARBA" id="ARBA00044538"/>
    </source>
</evidence>
<accession>A0AAP2W8X9</accession>
<evidence type="ECO:0000256" key="3">
    <source>
        <dbReference type="ARBA" id="ARBA00022801"/>
    </source>
</evidence>
<dbReference type="InterPro" id="IPR007422">
    <property type="entry name" value="Peptidase_Prp"/>
</dbReference>
<evidence type="ECO:0000313" key="7">
    <source>
        <dbReference type="EMBL" id="MCD2491079.1"/>
    </source>
</evidence>
<dbReference type="InterPro" id="IPR036764">
    <property type="entry name" value="Peptidase_Prp_sf"/>
</dbReference>
<dbReference type="GO" id="GO:0042254">
    <property type="term" value="P:ribosome biogenesis"/>
    <property type="evidence" value="ECO:0007669"/>
    <property type="project" value="UniProtKB-KW"/>
</dbReference>
<gene>
    <name evidence="7" type="ORF">LQE92_00380</name>
</gene>
<dbReference type="GO" id="GO:0008234">
    <property type="term" value="F:cysteine-type peptidase activity"/>
    <property type="evidence" value="ECO:0007669"/>
    <property type="project" value="UniProtKB-KW"/>
</dbReference>
<name>A0AAP2W8X9_9FIRM</name>
<keyword evidence="1" id="KW-0690">Ribosome biogenesis</keyword>
<dbReference type="PANTHER" id="PTHR39178">
    <property type="entry name" value="HYPOTHETICAL RIBOSOME-ASSOCIATED PROTEIN"/>
    <property type="match status" value="1"/>
</dbReference>
<dbReference type="AlphaFoldDB" id="A0AAP2W8X9"/>
<dbReference type="EMBL" id="JAJNOR010000001">
    <property type="protein sequence ID" value="MCD2491079.1"/>
    <property type="molecule type" value="Genomic_DNA"/>
</dbReference>
<dbReference type="CDD" id="cd16332">
    <property type="entry name" value="Prp-like"/>
    <property type="match status" value="1"/>
</dbReference>
<comment type="similarity">
    <text evidence="5">Belongs to the Prp family.</text>
</comment>